<gene>
    <name evidence="1" type="ORF">BP6252_07298</name>
</gene>
<evidence type="ECO:0000313" key="1">
    <source>
        <dbReference type="EMBL" id="RDW73391.1"/>
    </source>
</evidence>
<comment type="caution">
    <text evidence="1">The sequence shown here is derived from an EMBL/GenBank/DDBJ whole genome shotgun (WGS) entry which is preliminary data.</text>
</comment>
<evidence type="ECO:0000313" key="2">
    <source>
        <dbReference type="Proteomes" id="UP000256645"/>
    </source>
</evidence>
<sequence length="192" mass="21874">MELNKHQKLLYRKAIADPSSITPSERSQILDRLPLEEEDRLCRAKVGLSKQDLIAKTIASPNELSEDEVHIIRHGAASDRSDRVAYGLRLQKSIAFLNMPDTDRSLLRRAQQSIQSVSELQAQSLVEEPLEASIRKREQRHAIIQEAITSPCPRWLQELLDAKQPWWGFVCFCAVYTKTEVSLASFSPYPGY</sequence>
<dbReference type="OrthoDB" id="4424523at2759"/>
<dbReference type="EMBL" id="PDLM01000007">
    <property type="protein sequence ID" value="RDW73391.1"/>
    <property type="molecule type" value="Genomic_DNA"/>
</dbReference>
<reference evidence="1 2" key="1">
    <citation type="journal article" date="2018" name="IMA Fungus">
        <title>IMA Genome-F 9: Draft genome sequence of Annulohypoxylon stygium, Aspergillus mulundensis, Berkeleyomyces basicola (syn. Thielaviopsis basicola), Ceratocystis smalleyi, two Cercospora beticola strains, Coleophoma cylindrospora, Fusarium fracticaudum, Phialophora cf. hyalina, and Morchella septimelata.</title>
        <authorList>
            <person name="Wingfield B.D."/>
            <person name="Bills G.F."/>
            <person name="Dong Y."/>
            <person name="Huang W."/>
            <person name="Nel W.J."/>
            <person name="Swalarsk-Parry B.S."/>
            <person name="Vaghefi N."/>
            <person name="Wilken P.M."/>
            <person name="An Z."/>
            <person name="de Beer Z.W."/>
            <person name="De Vos L."/>
            <person name="Chen L."/>
            <person name="Duong T.A."/>
            <person name="Gao Y."/>
            <person name="Hammerbacher A."/>
            <person name="Kikkert J.R."/>
            <person name="Li Y."/>
            <person name="Li H."/>
            <person name="Li K."/>
            <person name="Li Q."/>
            <person name="Liu X."/>
            <person name="Ma X."/>
            <person name="Naidoo K."/>
            <person name="Pethybridge S.J."/>
            <person name="Sun J."/>
            <person name="Steenkamp E.T."/>
            <person name="van der Nest M.A."/>
            <person name="van Wyk S."/>
            <person name="Wingfield M.J."/>
            <person name="Xiong C."/>
            <person name="Yue Q."/>
            <person name="Zhang X."/>
        </authorList>
    </citation>
    <scope>NUCLEOTIDE SEQUENCE [LARGE SCALE GENOMIC DNA]</scope>
    <source>
        <strain evidence="1 2">BP6252</strain>
    </source>
</reference>
<dbReference type="Proteomes" id="UP000256645">
    <property type="component" value="Unassembled WGS sequence"/>
</dbReference>
<accession>A0A3D8RHS1</accession>
<proteinExistence type="predicted"/>
<dbReference type="AlphaFoldDB" id="A0A3D8RHS1"/>
<keyword evidence="2" id="KW-1185">Reference proteome</keyword>
<name>A0A3D8RHS1_9HELO</name>
<organism evidence="1 2">
    <name type="scientific">Coleophoma cylindrospora</name>
    <dbReference type="NCBI Taxonomy" id="1849047"/>
    <lineage>
        <taxon>Eukaryota</taxon>
        <taxon>Fungi</taxon>
        <taxon>Dikarya</taxon>
        <taxon>Ascomycota</taxon>
        <taxon>Pezizomycotina</taxon>
        <taxon>Leotiomycetes</taxon>
        <taxon>Helotiales</taxon>
        <taxon>Dermateaceae</taxon>
        <taxon>Coleophoma</taxon>
    </lineage>
</organism>
<protein>
    <submittedName>
        <fullName evidence="1">Uncharacterized protein</fullName>
    </submittedName>
</protein>